<evidence type="ECO:0000256" key="1">
    <source>
        <dbReference type="SAM" id="MobiDB-lite"/>
    </source>
</evidence>
<evidence type="ECO:0000313" key="2">
    <source>
        <dbReference type="EMBL" id="XDQ59170.1"/>
    </source>
</evidence>
<gene>
    <name evidence="2" type="ORF">AB5J53_37665</name>
</gene>
<accession>A0AB39RWR1</accession>
<dbReference type="AlphaFoldDB" id="A0AB39RWR1"/>
<protein>
    <recommendedName>
        <fullName evidence="3">Restriction endonuclease type IV Mrr domain-containing protein</fullName>
    </recommendedName>
</protein>
<feature type="region of interest" description="Disordered" evidence="1">
    <location>
        <begin position="91"/>
        <end position="177"/>
    </location>
</feature>
<dbReference type="EMBL" id="CP163443">
    <property type="protein sequence ID" value="XDQ59170.1"/>
    <property type="molecule type" value="Genomic_DNA"/>
</dbReference>
<feature type="compositionally biased region" description="Low complexity" evidence="1">
    <location>
        <begin position="164"/>
        <end position="173"/>
    </location>
</feature>
<sequence>MAESVPVRCPACRREHLYAAPSYPCVCGAPVTPPLDRLADPAPVTHRVWDEDWVTVRCEACGRDSQWPHPELGCSCGATLRIPVRRVRGVRGVRRPQRAELAPGTAADAHPDGNGESRARTAPDGLPRTTDDETHDTDGPPQDGDQDSGRDRERDLDRGRSRSAHAPSSAPRPAFQPVTIRTARDAVTAAALYLRWLGYRDIRRADQRPPSGIGLAARGILAQVDPTVRPASFRDVECLWLTAMTESAGCVYFSLAGYADDARARADTLGVPLFVLDLTGTPQPVNSPADELIATAG</sequence>
<name>A0AB39RWR1_9ACTN</name>
<feature type="compositionally biased region" description="Basic and acidic residues" evidence="1">
    <location>
        <begin position="129"/>
        <end position="138"/>
    </location>
</feature>
<feature type="compositionally biased region" description="Basic and acidic residues" evidence="1">
    <location>
        <begin position="109"/>
        <end position="121"/>
    </location>
</feature>
<evidence type="ECO:0008006" key="3">
    <source>
        <dbReference type="Google" id="ProtNLM"/>
    </source>
</evidence>
<reference evidence="2" key="1">
    <citation type="submission" date="2024-07" db="EMBL/GenBank/DDBJ databases">
        <authorList>
            <person name="Yu S.T."/>
        </authorList>
    </citation>
    <scope>NUCLEOTIDE SEQUENCE</scope>
    <source>
        <strain evidence="2">R41</strain>
    </source>
</reference>
<proteinExistence type="predicted"/>
<feature type="compositionally biased region" description="Basic and acidic residues" evidence="1">
    <location>
        <begin position="147"/>
        <end position="160"/>
    </location>
</feature>
<organism evidence="2">
    <name type="scientific">Streptomyces sp. R41</name>
    <dbReference type="NCBI Taxonomy" id="3238632"/>
    <lineage>
        <taxon>Bacteria</taxon>
        <taxon>Bacillati</taxon>
        <taxon>Actinomycetota</taxon>
        <taxon>Actinomycetes</taxon>
        <taxon>Kitasatosporales</taxon>
        <taxon>Streptomycetaceae</taxon>
        <taxon>Streptomyces</taxon>
    </lineage>
</organism>
<dbReference type="RefSeq" id="WP_369252687.1">
    <property type="nucleotide sequence ID" value="NZ_CP163443.1"/>
</dbReference>